<dbReference type="PANTHER" id="PTHR45620">
    <property type="entry name" value="PDF RECEPTOR-LIKE PROTEIN-RELATED"/>
    <property type="match status" value="1"/>
</dbReference>
<dbReference type="GO" id="GO:0007166">
    <property type="term" value="P:cell surface receptor signaling pathway"/>
    <property type="evidence" value="ECO:0007669"/>
    <property type="project" value="InterPro"/>
</dbReference>
<feature type="transmembrane region" description="Helical" evidence="5">
    <location>
        <begin position="131"/>
        <end position="148"/>
    </location>
</feature>
<proteinExistence type="predicted"/>
<feature type="transmembrane region" description="Helical" evidence="5">
    <location>
        <begin position="233"/>
        <end position="253"/>
    </location>
</feature>
<comment type="caution">
    <text evidence="7">The sequence shown here is derived from an EMBL/GenBank/DDBJ whole genome shotgun (WGS) entry which is preliminary data.</text>
</comment>
<keyword evidence="7" id="KW-0675">Receptor</keyword>
<dbReference type="Pfam" id="PF00002">
    <property type="entry name" value="7tm_2"/>
    <property type="match status" value="1"/>
</dbReference>
<evidence type="ECO:0000256" key="3">
    <source>
        <dbReference type="ARBA" id="ARBA00022989"/>
    </source>
</evidence>
<name>A0AAV4EQW7_9GAST</name>
<feature type="transmembrane region" description="Helical" evidence="5">
    <location>
        <begin position="46"/>
        <end position="66"/>
    </location>
</feature>
<evidence type="ECO:0000256" key="1">
    <source>
        <dbReference type="ARBA" id="ARBA00004141"/>
    </source>
</evidence>
<keyword evidence="2 5" id="KW-0812">Transmembrane</keyword>
<dbReference type="AlphaFoldDB" id="A0AAV4EQW7"/>
<dbReference type="InterPro" id="IPR050332">
    <property type="entry name" value="GPCR_2"/>
</dbReference>
<keyword evidence="8" id="KW-1185">Reference proteome</keyword>
<evidence type="ECO:0000256" key="2">
    <source>
        <dbReference type="ARBA" id="ARBA00022692"/>
    </source>
</evidence>
<evidence type="ECO:0000313" key="8">
    <source>
        <dbReference type="Proteomes" id="UP000762676"/>
    </source>
</evidence>
<feature type="transmembrane region" description="Helical" evidence="5">
    <location>
        <begin position="93"/>
        <end position="111"/>
    </location>
</feature>
<dbReference type="GO" id="GO:0008528">
    <property type="term" value="F:G protein-coupled peptide receptor activity"/>
    <property type="evidence" value="ECO:0007669"/>
    <property type="project" value="TreeGrafter"/>
</dbReference>
<feature type="transmembrane region" description="Helical" evidence="5">
    <location>
        <begin position="204"/>
        <end position="221"/>
    </location>
</feature>
<evidence type="ECO:0000259" key="6">
    <source>
        <dbReference type="PROSITE" id="PS50261"/>
    </source>
</evidence>
<dbReference type="GO" id="GO:0005886">
    <property type="term" value="C:plasma membrane"/>
    <property type="evidence" value="ECO:0007669"/>
    <property type="project" value="TreeGrafter"/>
</dbReference>
<dbReference type="Gene3D" id="1.20.1070.10">
    <property type="entry name" value="Rhodopsin 7-helix transmembrane proteins"/>
    <property type="match status" value="1"/>
</dbReference>
<sequence length="354" mass="41063">MDVCKHLVMCFVIYTDSVLDILPALWPSGKDTRSDIGRQLRRQHRIQIHVNLLLSLVLTNIVWILWESLVYKDRMENTTENTIMHQDTVGCKILYALTRYTLSANYFWMFLEGAHLFRLIENAFVVPRSIFSYFFFGWLIITRIGLYFRCWVRMFAGYEWWVYTPNLVILLCNFLFLVWIVICLTRQIQVHPNEPGSFRRALKALAVLTPLFGLQMLVFIYRPSDTASSVYEIGAVICKSSQGSVVALIFCYLNKEVRTQIHLRLRSFKQGSWWTDRWPRTLHTRTSRRQSQMANINRKSDQSFIDLSVRPGGQGHQRSSCQGGVQHGKRSNCVYNAISQDSSINPSISSTPAV</sequence>
<accession>A0AAV4EQW7</accession>
<reference evidence="7 8" key="1">
    <citation type="journal article" date="2021" name="Elife">
        <title>Chloroplast acquisition without the gene transfer in kleptoplastic sea slugs, Plakobranchus ocellatus.</title>
        <authorList>
            <person name="Maeda T."/>
            <person name="Takahashi S."/>
            <person name="Yoshida T."/>
            <person name="Shimamura S."/>
            <person name="Takaki Y."/>
            <person name="Nagai Y."/>
            <person name="Toyoda A."/>
            <person name="Suzuki Y."/>
            <person name="Arimoto A."/>
            <person name="Ishii H."/>
            <person name="Satoh N."/>
            <person name="Nishiyama T."/>
            <person name="Hasebe M."/>
            <person name="Maruyama T."/>
            <person name="Minagawa J."/>
            <person name="Obokata J."/>
            <person name="Shigenobu S."/>
        </authorList>
    </citation>
    <scope>NUCLEOTIDE SEQUENCE [LARGE SCALE GENOMIC DNA]</scope>
</reference>
<dbReference type="PROSITE" id="PS50261">
    <property type="entry name" value="G_PROTEIN_RECEP_F2_4"/>
    <property type="match status" value="1"/>
</dbReference>
<keyword evidence="4 5" id="KW-0472">Membrane</keyword>
<feature type="domain" description="G-protein coupled receptors family 2 profile 2" evidence="6">
    <location>
        <begin position="38"/>
        <end position="254"/>
    </location>
</feature>
<dbReference type="Proteomes" id="UP000762676">
    <property type="component" value="Unassembled WGS sequence"/>
</dbReference>
<comment type="subcellular location">
    <subcellularLocation>
        <location evidence="1">Membrane</location>
        <topology evidence="1">Multi-pass membrane protein</topology>
    </subcellularLocation>
</comment>
<dbReference type="EMBL" id="BMAT01000289">
    <property type="protein sequence ID" value="GFR63387.1"/>
    <property type="molecule type" value="Genomic_DNA"/>
</dbReference>
<keyword evidence="3 5" id="KW-1133">Transmembrane helix</keyword>
<evidence type="ECO:0000256" key="5">
    <source>
        <dbReference type="SAM" id="Phobius"/>
    </source>
</evidence>
<feature type="transmembrane region" description="Helical" evidence="5">
    <location>
        <begin position="160"/>
        <end position="184"/>
    </location>
</feature>
<evidence type="ECO:0000256" key="4">
    <source>
        <dbReference type="ARBA" id="ARBA00023136"/>
    </source>
</evidence>
<dbReference type="PANTHER" id="PTHR45620:SF42">
    <property type="entry name" value="G-PROTEIN COUPLED RECEPTOR SEB-2"/>
    <property type="match status" value="1"/>
</dbReference>
<organism evidence="7 8">
    <name type="scientific">Elysia marginata</name>
    <dbReference type="NCBI Taxonomy" id="1093978"/>
    <lineage>
        <taxon>Eukaryota</taxon>
        <taxon>Metazoa</taxon>
        <taxon>Spiralia</taxon>
        <taxon>Lophotrochozoa</taxon>
        <taxon>Mollusca</taxon>
        <taxon>Gastropoda</taxon>
        <taxon>Heterobranchia</taxon>
        <taxon>Euthyneura</taxon>
        <taxon>Panpulmonata</taxon>
        <taxon>Sacoglossa</taxon>
        <taxon>Placobranchoidea</taxon>
        <taxon>Plakobranchidae</taxon>
        <taxon>Elysia</taxon>
    </lineage>
</organism>
<gene>
    <name evidence="7" type="ORF">ElyMa_000154700</name>
</gene>
<evidence type="ECO:0000313" key="7">
    <source>
        <dbReference type="EMBL" id="GFR63387.1"/>
    </source>
</evidence>
<dbReference type="PRINTS" id="PR00249">
    <property type="entry name" value="GPCRSECRETIN"/>
</dbReference>
<dbReference type="GO" id="GO:0007188">
    <property type="term" value="P:adenylate cyclase-modulating G protein-coupled receptor signaling pathway"/>
    <property type="evidence" value="ECO:0007669"/>
    <property type="project" value="TreeGrafter"/>
</dbReference>
<protein>
    <submittedName>
        <fullName evidence="7">Calcitonin gene-related peptide type 1 receptor-like</fullName>
    </submittedName>
</protein>
<dbReference type="InterPro" id="IPR017981">
    <property type="entry name" value="GPCR_2-like_7TM"/>
</dbReference>
<dbReference type="InterPro" id="IPR000832">
    <property type="entry name" value="GPCR_2_secretin-like"/>
</dbReference>